<keyword evidence="1" id="KW-0472">Membrane</keyword>
<organism evidence="2 3">
    <name type="scientific">Planobispora takensis</name>
    <dbReference type="NCBI Taxonomy" id="1367882"/>
    <lineage>
        <taxon>Bacteria</taxon>
        <taxon>Bacillati</taxon>
        <taxon>Actinomycetota</taxon>
        <taxon>Actinomycetes</taxon>
        <taxon>Streptosporangiales</taxon>
        <taxon>Streptosporangiaceae</taxon>
        <taxon>Planobispora</taxon>
    </lineage>
</organism>
<comment type="caution">
    <text evidence="2">The sequence shown here is derived from an EMBL/GenBank/DDBJ whole genome shotgun (WGS) entry which is preliminary data.</text>
</comment>
<keyword evidence="3" id="KW-1185">Reference proteome</keyword>
<evidence type="ECO:0000313" key="2">
    <source>
        <dbReference type="EMBL" id="GII04792.1"/>
    </source>
</evidence>
<protein>
    <submittedName>
        <fullName evidence="2">Uncharacterized protein</fullName>
    </submittedName>
</protein>
<evidence type="ECO:0000313" key="3">
    <source>
        <dbReference type="Proteomes" id="UP000634476"/>
    </source>
</evidence>
<reference evidence="2" key="1">
    <citation type="submission" date="2021-01" db="EMBL/GenBank/DDBJ databases">
        <title>Whole genome shotgun sequence of Planobispora takensis NBRC 109077.</title>
        <authorList>
            <person name="Komaki H."/>
            <person name="Tamura T."/>
        </authorList>
    </citation>
    <scope>NUCLEOTIDE SEQUENCE</scope>
    <source>
        <strain evidence="2">NBRC 109077</strain>
    </source>
</reference>
<evidence type="ECO:0000256" key="1">
    <source>
        <dbReference type="SAM" id="Phobius"/>
    </source>
</evidence>
<accession>A0A8J3WZH3</accession>
<dbReference type="Proteomes" id="UP000634476">
    <property type="component" value="Unassembled WGS sequence"/>
</dbReference>
<keyword evidence="1" id="KW-1133">Transmembrane helix</keyword>
<gene>
    <name evidence="2" type="ORF">Pta02_68000</name>
</gene>
<feature type="transmembrane region" description="Helical" evidence="1">
    <location>
        <begin position="25"/>
        <end position="46"/>
    </location>
</feature>
<dbReference type="EMBL" id="BOOK01000056">
    <property type="protein sequence ID" value="GII04792.1"/>
    <property type="molecule type" value="Genomic_DNA"/>
</dbReference>
<keyword evidence="1" id="KW-0812">Transmembrane</keyword>
<dbReference type="AlphaFoldDB" id="A0A8J3WZH3"/>
<proteinExistence type="predicted"/>
<name>A0A8J3WZH3_9ACTN</name>
<sequence>MAVLGGILALYVVFGIVLPALFGLIKFMFVLALVAFAVVLAVTVAAKFSRTSK</sequence>